<dbReference type="Pfam" id="PF13585">
    <property type="entry name" value="CHU_C"/>
    <property type="match status" value="1"/>
</dbReference>
<dbReference type="Pfam" id="PF18657">
    <property type="entry name" value="YDG"/>
    <property type="match status" value="1"/>
</dbReference>
<name>U2I0H4_9SPHI</name>
<dbReference type="Gene3D" id="3.30.210.10">
    <property type="entry name" value="DNA polymerase, thumb domain"/>
    <property type="match status" value="1"/>
</dbReference>
<protein>
    <recommendedName>
        <fullName evidence="1">Ig-like domain-containing protein</fullName>
    </recommendedName>
</protein>
<dbReference type="eggNOG" id="COG3209">
    <property type="taxonomic scope" value="Bacteria"/>
</dbReference>
<dbReference type="InterPro" id="IPR037160">
    <property type="entry name" value="DNA_Pol_thumb_sf"/>
</dbReference>
<dbReference type="eggNOG" id="COG5492">
    <property type="taxonomic scope" value="Bacteria"/>
</dbReference>
<dbReference type="InterPro" id="IPR036179">
    <property type="entry name" value="Ig-like_dom_sf"/>
</dbReference>
<reference evidence="2 3" key="1">
    <citation type="journal article" date="2013" name="Genome Announc.">
        <title>The Draft Genome Sequence of Sphingomonas paucimobilis Strain HER1398 (Proteobacteria), Host to the Giant PAU Phage, Indicates That It Is a Member of the Genus Sphingobacterium (Bacteroidetes).</title>
        <authorList>
            <person name="White R.A.III."/>
            <person name="Suttle C.A."/>
        </authorList>
    </citation>
    <scope>NUCLEOTIDE SEQUENCE [LARGE SCALE GENOMIC DNA]</scope>
    <source>
        <strain evidence="2 3">HER1398</strain>
    </source>
</reference>
<dbReference type="AlphaFoldDB" id="U2I0H4"/>
<dbReference type="PROSITE" id="PS50835">
    <property type="entry name" value="IG_LIKE"/>
    <property type="match status" value="1"/>
</dbReference>
<dbReference type="NCBIfam" id="TIGR04131">
    <property type="entry name" value="Bac_Flav_CTERM"/>
    <property type="match status" value="1"/>
</dbReference>
<dbReference type="Gene3D" id="2.60.40.10">
    <property type="entry name" value="Immunoglobulins"/>
    <property type="match status" value="1"/>
</dbReference>
<dbReference type="Pfam" id="PF13573">
    <property type="entry name" value="SprB"/>
    <property type="match status" value="1"/>
</dbReference>
<dbReference type="SUPFAM" id="SSF48726">
    <property type="entry name" value="Immunoglobulin"/>
    <property type="match status" value="1"/>
</dbReference>
<dbReference type="InterPro" id="IPR026341">
    <property type="entry name" value="T9SS_type_B"/>
</dbReference>
<dbReference type="InterPro" id="IPR041248">
    <property type="entry name" value="YDG"/>
</dbReference>
<dbReference type="Proteomes" id="UP000016584">
    <property type="component" value="Unassembled WGS sequence"/>
</dbReference>
<accession>U2I0H4</accession>
<dbReference type="STRING" id="1346330.M472_21340"/>
<organism evidence="2 3">
    <name type="scientific">Sphingobacterium paucimobilis HER1398</name>
    <dbReference type="NCBI Taxonomy" id="1346330"/>
    <lineage>
        <taxon>Bacteria</taxon>
        <taxon>Pseudomonadati</taxon>
        <taxon>Bacteroidota</taxon>
        <taxon>Sphingobacteriia</taxon>
        <taxon>Sphingobacteriales</taxon>
        <taxon>Sphingobacteriaceae</taxon>
        <taxon>Sphingobacterium</taxon>
    </lineage>
</organism>
<dbReference type="InterPro" id="IPR007110">
    <property type="entry name" value="Ig-like_dom"/>
</dbReference>
<dbReference type="InterPro" id="IPR041286">
    <property type="entry name" value="MBG_2"/>
</dbReference>
<gene>
    <name evidence="2" type="ORF">M472_21340</name>
</gene>
<dbReference type="Gene3D" id="2.60.40.740">
    <property type="match status" value="1"/>
</dbReference>
<comment type="caution">
    <text evidence="2">The sequence shown here is derived from an EMBL/GenBank/DDBJ whole genome shotgun (WGS) entry which is preliminary data.</text>
</comment>
<evidence type="ECO:0000313" key="2">
    <source>
        <dbReference type="EMBL" id="ERJ61302.1"/>
    </source>
</evidence>
<dbReference type="PATRIC" id="fig|1346330.5.peg.233"/>
<dbReference type="Pfam" id="PF18676">
    <property type="entry name" value="MBG_2"/>
    <property type="match status" value="1"/>
</dbReference>
<dbReference type="SUPFAM" id="SSF51126">
    <property type="entry name" value="Pectin lyase-like"/>
    <property type="match status" value="1"/>
</dbReference>
<sequence length="1264" mass="132333">MFYMGSLKALPMVEDVASISYVSVPLALPVITGNPPNRTICVDGNTTFSVAATDATGYQWQVDEGRGFTDITNGAPYSGATTTTLTITGATASMNGFTYRCVVSGDGSAISNAGTLNVPNISSTISQTNVSCFGGNTGSATASATGGIAPYTYLWAPSGGTAATATGLSAGTYTVTVTDANGCTAKQSFTIMQPICIAPDVNKILYVNKHVNGGNGSGDSWANAIPELADALKWAHSNKENGLWSETDPLKIYVAKGTYKPMYTPEDGKDFSADAQYARDRTFLMVKDVELYGGFIGNEALPEQRVIPTGGLTSTILTGDFNDDDAITGSGKTLDIRNNSENAHHVVTVVNAEEDINVIIDGFEVKGGNADQSSEMFVKTDAFASVWRGNGGGIYLATYGKITLHLKNSRISRNASAEFGGGIYSASNAPFFSSPAPSSSILLDNTHVHDNYSGDNGGGVYSYSYSNTMNTNSSSSIVKLENSSIKGNYSSRFGGGVFSYANTASASGESSSKLILNNSQILENAATNNGGGMMSNAAGKTTVTDLVMNSSRIHRNSSDADGGGIYMKSDKGGSTTSIHNSALTENTAKNTGAAIYSGSVPFSSYDNTIALNNSTLAGNIGTSFISFSQGKRTLVTNNSLVLGNTKADNSSSSLAGSPTKILKYSLVQGESSTADGNINAAGITAQQIFADVTNHDYSLKLGAVAIGTGDNDLYNGADITRDKDLAGNPRLVGSKIDMGAYEFQQEVTQLITASALTKTYGDAVFEPGATVDSGRPLTYSSADDNIAAVYQDAADGNKWKITIKKVGTVTLTARQEGGHGYLPATKDFTMVISPKAVTVSIVPTAVINKDYDGNTQGSILPAQLAFAVGDIIGSDDVQIGLISSVVSYGTKDAGTGKTVALAAGNLTLNGNNAENYQISNTVELTANVGVIERVALSITAKDENKNYDAMAYTGGNGVVYAGFVNNEDESILSGTLGYEGSSQGAIDVGVYAIEPQGLTSGNYGISYKPGKLTIEKAVLPAFTFADATYTYDGTSKALVATGLPTEAKVTYVGNNQTNAGEYSVTAMIDGGNNYMDGLQTARLIIKKAKQTISFTAPETLGRDAGTVALDVRTDAGLLVSLSVDDPSVATVSDMELHVHRLGTVKITATQAGDANHEAAKAVTVTVRVVADAGAKLPIVVHQALSPNGDGINEFLMIEGIQDFPENKVTIFDKNGSVQAEIIGYNNRDRVFTGKESREGTYYYYLDLKDNGVWKREKGYFVIRR</sequence>
<proteinExistence type="predicted"/>
<dbReference type="eggNOG" id="COG5184">
    <property type="taxonomic scope" value="Bacteria"/>
</dbReference>
<dbReference type="InterPro" id="IPR025667">
    <property type="entry name" value="SprB_repeat"/>
</dbReference>
<evidence type="ECO:0000313" key="3">
    <source>
        <dbReference type="Proteomes" id="UP000016584"/>
    </source>
</evidence>
<dbReference type="EMBL" id="ATDL01000002">
    <property type="protein sequence ID" value="ERJ61302.1"/>
    <property type="molecule type" value="Genomic_DNA"/>
</dbReference>
<dbReference type="InterPro" id="IPR013783">
    <property type="entry name" value="Ig-like_fold"/>
</dbReference>
<evidence type="ECO:0000259" key="1">
    <source>
        <dbReference type="PROSITE" id="PS50835"/>
    </source>
</evidence>
<dbReference type="Gene3D" id="2.60.40.1080">
    <property type="match status" value="1"/>
</dbReference>
<dbReference type="eggNOG" id="COG3386">
    <property type="taxonomic scope" value="Bacteria"/>
</dbReference>
<feature type="domain" description="Ig-like" evidence="1">
    <location>
        <begin position="11"/>
        <end position="117"/>
    </location>
</feature>
<dbReference type="CDD" id="cd00146">
    <property type="entry name" value="PKD"/>
    <property type="match status" value="1"/>
</dbReference>
<dbReference type="InterPro" id="IPR011050">
    <property type="entry name" value="Pectin_lyase_fold/virulence"/>
</dbReference>
<keyword evidence="3" id="KW-1185">Reference proteome</keyword>